<keyword evidence="3" id="KW-0862">Zinc</keyword>
<evidence type="ECO:0000313" key="9">
    <source>
        <dbReference type="EMBL" id="JAT76717.1"/>
    </source>
</evidence>
<keyword evidence="4" id="KW-0560">Oxidoreductase</keyword>
<dbReference type="InterPro" id="IPR011032">
    <property type="entry name" value="GroES-like_sf"/>
</dbReference>
<proteinExistence type="predicted"/>
<feature type="domain" description="Alcohol dehydrogenase-like N-terminal" evidence="5">
    <location>
        <begin position="86"/>
        <end position="216"/>
    </location>
</feature>
<sequence>SIVVQTGRSLSVVRAYITLISDVRLGSTQSSKMTTLAGKLMPKRDATPEVTITSIKDETRTMKSVQWFGTKDIRVVEVPVPKVTDEGDVILRVTTTAICGSDLHFYNGAMPGMKKGDIVGHEFMGVVEAAGPNVKKFSVGDRVVVAFDIGCGSCFYCNKSQFSCCDSTNPSKEQEFLYGHNTAGLFGYSHMTGGWDGGQAEYARVPFADVNCLKVPEGMPDDKVIFLSDIMPTGWHGAECGQVGEGDNVAIWGAGPVGLLAAQSCYVRGAAKVAIIDSEQYRLDYAVAKLPGIHTVNFKEVKVLEALHKIFPVGPGPDVAIEAVGLHYATSWLHKIEKALMLETDPSEVLNEMIEATRKHGRISVIGAYAGYCNHFNIGAFMEKSMTMSGGQTPCQKYWPTLVKLMQEGKLDPTIVKTHELPLEQAPEAYKMFDEKTDEVVKVVLKPALKGE</sequence>
<dbReference type="AlphaFoldDB" id="A0A1D1ZUC3"/>
<protein>
    <recommendedName>
        <fullName evidence="5">Alcohol dehydrogenase-like N-terminal domain-containing protein</fullName>
    </recommendedName>
</protein>
<dbReference type="GO" id="GO:0016491">
    <property type="term" value="F:oxidoreductase activity"/>
    <property type="evidence" value="ECO:0007669"/>
    <property type="project" value="UniProtKB-KW"/>
</dbReference>
<evidence type="ECO:0000256" key="4">
    <source>
        <dbReference type="ARBA" id="ARBA00023002"/>
    </source>
</evidence>
<evidence type="ECO:0000259" key="5">
    <source>
        <dbReference type="Pfam" id="PF08240"/>
    </source>
</evidence>
<reference evidence="7" key="1">
    <citation type="submission" date="2015-08" db="EMBL/GenBank/DDBJ databases">
        <authorList>
            <person name="Babu N.S."/>
            <person name="Beckwith C.J."/>
            <person name="Beseler K.G."/>
            <person name="Brison A."/>
            <person name="Carone J.V."/>
            <person name="Caskin T.P."/>
            <person name="Diamond M."/>
            <person name="Durham M.E."/>
            <person name="Foxe J.M."/>
            <person name="Go M."/>
            <person name="Henderson B.A."/>
            <person name="Jones I.B."/>
            <person name="McGettigan J.A."/>
            <person name="Micheletti S.J."/>
            <person name="Nasrallah M.E."/>
            <person name="Ortiz D."/>
            <person name="Piller C.R."/>
            <person name="Privatt S.R."/>
            <person name="Schneider S.L."/>
            <person name="Sharp S."/>
            <person name="Smith T.C."/>
            <person name="Stanton J.D."/>
            <person name="Ullery H.E."/>
            <person name="Wilson R.J."/>
            <person name="Serrano M.G."/>
            <person name="Buck G."/>
            <person name="Lee V."/>
            <person name="Wang Y."/>
            <person name="Carvalho R."/>
            <person name="Voegtly L."/>
            <person name="Shi R."/>
            <person name="Duckworth R."/>
            <person name="Johnson A."/>
            <person name="Loviza R."/>
            <person name="Walstead R."/>
            <person name="Shah Z."/>
            <person name="Kiflezghi M."/>
            <person name="Wade K."/>
            <person name="Ball S.L."/>
            <person name="Bradley K.W."/>
            <person name="Asai D.J."/>
            <person name="Bowman C.A."/>
            <person name="Russell D.A."/>
            <person name="Pope W.H."/>
            <person name="Jacobs-Sera D."/>
            <person name="Hendrix R.W."/>
            <person name="Hatfull G.F."/>
        </authorList>
    </citation>
    <scope>NUCLEOTIDE SEQUENCE</scope>
</reference>
<organism evidence="7">
    <name type="scientific">Auxenochlorella protothecoides</name>
    <name type="common">Green microalga</name>
    <name type="synonym">Chlorella protothecoides</name>
    <dbReference type="NCBI Taxonomy" id="3075"/>
    <lineage>
        <taxon>Eukaryota</taxon>
        <taxon>Viridiplantae</taxon>
        <taxon>Chlorophyta</taxon>
        <taxon>core chlorophytes</taxon>
        <taxon>Trebouxiophyceae</taxon>
        <taxon>Chlorellales</taxon>
        <taxon>Chlorellaceae</taxon>
        <taxon>Auxenochlorella</taxon>
    </lineage>
</organism>
<keyword evidence="2" id="KW-0479">Metal-binding</keyword>
<dbReference type="GO" id="GO:0008270">
    <property type="term" value="F:zinc ion binding"/>
    <property type="evidence" value="ECO:0007669"/>
    <property type="project" value="InterPro"/>
</dbReference>
<gene>
    <name evidence="7" type="ORF">g.28829</name>
    <name evidence="9" type="ORF">g.28832</name>
    <name evidence="8" type="ORF">g.28861</name>
    <name evidence="6" type="ORF">g.28871</name>
</gene>
<dbReference type="InterPro" id="IPR002328">
    <property type="entry name" value="ADH_Zn_CS"/>
</dbReference>
<dbReference type="Gene3D" id="3.90.180.10">
    <property type="entry name" value="Medium-chain alcohol dehydrogenases, catalytic domain"/>
    <property type="match status" value="1"/>
</dbReference>
<evidence type="ECO:0000256" key="1">
    <source>
        <dbReference type="ARBA" id="ARBA00001947"/>
    </source>
</evidence>
<evidence type="ECO:0000313" key="7">
    <source>
        <dbReference type="EMBL" id="JAT70550.1"/>
    </source>
</evidence>
<evidence type="ECO:0000256" key="2">
    <source>
        <dbReference type="ARBA" id="ARBA00022723"/>
    </source>
</evidence>
<dbReference type="EMBL" id="GDKF01008911">
    <property type="protein sequence ID" value="JAT69711.1"/>
    <property type="molecule type" value="Transcribed_RNA"/>
</dbReference>
<dbReference type="Gene3D" id="3.40.50.720">
    <property type="entry name" value="NAD(P)-binding Rossmann-like Domain"/>
    <property type="match status" value="1"/>
</dbReference>
<dbReference type="EMBL" id="GDKF01003933">
    <property type="protein sequence ID" value="JAT74689.1"/>
    <property type="molecule type" value="Transcribed_RNA"/>
</dbReference>
<dbReference type="EMBL" id="GDKF01001905">
    <property type="protein sequence ID" value="JAT76717.1"/>
    <property type="molecule type" value="Transcribed_RNA"/>
</dbReference>
<accession>A0A1D1ZUC3</accession>
<dbReference type="SUPFAM" id="SSF51735">
    <property type="entry name" value="NAD(P)-binding Rossmann-fold domains"/>
    <property type="match status" value="1"/>
</dbReference>
<evidence type="ECO:0000256" key="3">
    <source>
        <dbReference type="ARBA" id="ARBA00022833"/>
    </source>
</evidence>
<evidence type="ECO:0000313" key="6">
    <source>
        <dbReference type="EMBL" id="JAT69711.1"/>
    </source>
</evidence>
<name>A0A1D1ZUC3_AUXPR</name>
<dbReference type="PANTHER" id="PTHR42813">
    <property type="entry name" value="ZINC-TYPE ALCOHOL DEHYDROGENASE-LIKE"/>
    <property type="match status" value="1"/>
</dbReference>
<dbReference type="InterPro" id="IPR013154">
    <property type="entry name" value="ADH-like_N"/>
</dbReference>
<dbReference type="EMBL" id="GDKF01008072">
    <property type="protein sequence ID" value="JAT70550.1"/>
    <property type="molecule type" value="Transcribed_RNA"/>
</dbReference>
<dbReference type="PROSITE" id="PS00059">
    <property type="entry name" value="ADH_ZINC"/>
    <property type="match status" value="1"/>
</dbReference>
<feature type="non-terminal residue" evidence="7">
    <location>
        <position position="1"/>
    </location>
</feature>
<dbReference type="CDD" id="cd08283">
    <property type="entry name" value="FDH_like_1"/>
    <property type="match status" value="1"/>
</dbReference>
<dbReference type="PANTHER" id="PTHR42813:SF1">
    <property type="entry name" value="DEHYDROGENASE, PUTATIVE (AFU_ORTHOLOGUE AFUA_5G03930)-RELATED"/>
    <property type="match status" value="1"/>
</dbReference>
<evidence type="ECO:0000313" key="8">
    <source>
        <dbReference type="EMBL" id="JAT74689.1"/>
    </source>
</evidence>
<dbReference type="Pfam" id="PF08240">
    <property type="entry name" value="ADH_N"/>
    <property type="match status" value="1"/>
</dbReference>
<dbReference type="SUPFAM" id="SSF50129">
    <property type="entry name" value="GroES-like"/>
    <property type="match status" value="1"/>
</dbReference>
<comment type="cofactor">
    <cofactor evidence="1">
        <name>Zn(2+)</name>
        <dbReference type="ChEBI" id="CHEBI:29105"/>
    </cofactor>
</comment>
<dbReference type="InterPro" id="IPR036291">
    <property type="entry name" value="NAD(P)-bd_dom_sf"/>
</dbReference>